<evidence type="ECO:0000313" key="2">
    <source>
        <dbReference type="EMBL" id="SPF51195.1"/>
    </source>
</evidence>
<keyword evidence="1" id="KW-0175">Coiled coil</keyword>
<feature type="coiled-coil region" evidence="1">
    <location>
        <begin position="263"/>
        <end position="290"/>
    </location>
</feature>
<accession>A0A2U3LGY4</accession>
<dbReference type="EMBL" id="OMOF01000445">
    <property type="protein sequence ID" value="SPF51195.1"/>
    <property type="molecule type" value="Genomic_DNA"/>
</dbReference>
<evidence type="ECO:0000256" key="1">
    <source>
        <dbReference type="SAM" id="Coils"/>
    </source>
</evidence>
<proteinExistence type="predicted"/>
<dbReference type="Proteomes" id="UP000238916">
    <property type="component" value="Unassembled WGS sequence"/>
</dbReference>
<reference evidence="3" key="1">
    <citation type="submission" date="2018-02" db="EMBL/GenBank/DDBJ databases">
        <authorList>
            <person name="Hausmann B."/>
        </authorList>
    </citation>
    <scope>NUCLEOTIDE SEQUENCE [LARGE SCALE GENOMIC DNA]</scope>
    <source>
        <strain evidence="3">Peat soil MAG SbF1</strain>
    </source>
</reference>
<organism evidence="2 3">
    <name type="scientific">Candidatus Desulfosporosinus infrequens</name>
    <dbReference type="NCBI Taxonomy" id="2043169"/>
    <lineage>
        <taxon>Bacteria</taxon>
        <taxon>Bacillati</taxon>
        <taxon>Bacillota</taxon>
        <taxon>Clostridia</taxon>
        <taxon>Eubacteriales</taxon>
        <taxon>Desulfitobacteriaceae</taxon>
        <taxon>Desulfosporosinus</taxon>
    </lineage>
</organism>
<dbReference type="OrthoDB" id="1045432at2"/>
<evidence type="ECO:0008006" key="4">
    <source>
        <dbReference type="Google" id="ProtNLM"/>
    </source>
</evidence>
<dbReference type="AlphaFoldDB" id="A0A2U3LGY4"/>
<sequence>MANEVAVKEQPMSERFMNKVLAEFKGSVGDIALTNFQKRLAQNYFIVADSMLKKAEEKRLKKTGDYQEQLSYTWGNINMEELAQSVVAAARIGWDPTQENHVSLIPFKQGALNKYGITFMPGYRGRQLKAVKYGLDVPDDVVVELVYSTDKFKSHKKSHANKVEHYEFEITNDFERGDIVGGFYYHIYFDHPEKNKLVVMPRKDIEKRKPDKASAEFWGGEKTIWKNGKPAGKEQVEGWFDKMCFKTVFIAAYKDITIDSQKIDDDYMRLNQLEHEFKEAEVEQVIAENANKGDVVDIQGEEVSSDREAVTEPEGITDAEIVEMDKKAEEANNQTTGPGF</sequence>
<protein>
    <recommendedName>
        <fullName evidence="4">Recombinational DNA repair protein (RecE pathway)</fullName>
    </recommendedName>
</protein>
<name>A0A2U3LGY4_9FIRM</name>
<evidence type="ECO:0000313" key="3">
    <source>
        <dbReference type="Proteomes" id="UP000238916"/>
    </source>
</evidence>
<gene>
    <name evidence="2" type="ORF">SBF1_50079</name>
</gene>